<dbReference type="SMART" id="SM01092">
    <property type="entry name" value="CO_deh_flav_C"/>
    <property type="match status" value="1"/>
</dbReference>
<feature type="domain" description="CO dehydrogenase flavoprotein C-terminal" evidence="2">
    <location>
        <begin position="2"/>
        <end position="104"/>
    </location>
</feature>
<sequence>MNTFAKLGSRRAVSIARLSVALNAGFSGGLLTAPIVILGALGRAPVDAKRAAAAIEGVPLTDETAERFAEAMAEEVDLAIPGRYSQPYKREAIKGLALDLLSQLPR</sequence>
<dbReference type="Gene3D" id="3.30.390.50">
    <property type="entry name" value="CO dehydrogenase flavoprotein, C-terminal domain"/>
    <property type="match status" value="1"/>
</dbReference>
<keyword evidence="1" id="KW-1133">Transmembrane helix</keyword>
<gene>
    <name evidence="3" type="ORF">SDC9_196504</name>
</gene>
<dbReference type="InterPro" id="IPR036683">
    <property type="entry name" value="CO_DH_flav_C_dom_sf"/>
</dbReference>
<organism evidence="3">
    <name type="scientific">bioreactor metagenome</name>
    <dbReference type="NCBI Taxonomy" id="1076179"/>
    <lineage>
        <taxon>unclassified sequences</taxon>
        <taxon>metagenomes</taxon>
        <taxon>ecological metagenomes</taxon>
    </lineage>
</organism>
<evidence type="ECO:0000256" key="1">
    <source>
        <dbReference type="SAM" id="Phobius"/>
    </source>
</evidence>
<dbReference type="EMBL" id="VSSQ01111616">
    <property type="protein sequence ID" value="MPN48892.1"/>
    <property type="molecule type" value="Genomic_DNA"/>
</dbReference>
<feature type="transmembrane region" description="Helical" evidence="1">
    <location>
        <begin position="20"/>
        <end position="41"/>
    </location>
</feature>
<keyword evidence="1" id="KW-0812">Transmembrane</keyword>
<reference evidence="3" key="1">
    <citation type="submission" date="2019-08" db="EMBL/GenBank/DDBJ databases">
        <authorList>
            <person name="Kucharzyk K."/>
            <person name="Murdoch R.W."/>
            <person name="Higgins S."/>
            <person name="Loffler F."/>
        </authorList>
    </citation>
    <scope>NUCLEOTIDE SEQUENCE</scope>
</reference>
<accession>A0A645IDI0</accession>
<comment type="caution">
    <text evidence="3">The sequence shown here is derived from an EMBL/GenBank/DDBJ whole genome shotgun (WGS) entry which is preliminary data.</text>
</comment>
<dbReference type="InterPro" id="IPR005107">
    <property type="entry name" value="CO_DH_flav_C"/>
</dbReference>
<dbReference type="SUPFAM" id="SSF55447">
    <property type="entry name" value="CO dehydrogenase flavoprotein C-terminal domain-like"/>
    <property type="match status" value="1"/>
</dbReference>
<proteinExistence type="predicted"/>
<name>A0A645IDI0_9ZZZZ</name>
<dbReference type="AlphaFoldDB" id="A0A645IDI0"/>
<evidence type="ECO:0000259" key="2">
    <source>
        <dbReference type="SMART" id="SM01092"/>
    </source>
</evidence>
<keyword evidence="1" id="KW-0472">Membrane</keyword>
<evidence type="ECO:0000313" key="3">
    <source>
        <dbReference type="EMBL" id="MPN48892.1"/>
    </source>
</evidence>
<protein>
    <recommendedName>
        <fullName evidence="2">CO dehydrogenase flavoprotein C-terminal domain-containing protein</fullName>
    </recommendedName>
</protein>
<dbReference type="Pfam" id="PF03450">
    <property type="entry name" value="CO_deh_flav_C"/>
    <property type="match status" value="1"/>
</dbReference>